<name>A0A1F5PJI5_9BACT</name>
<gene>
    <name evidence="4" type="ORF">A3E29_02870</name>
</gene>
<dbReference type="PANTHER" id="PTHR43793">
    <property type="entry name" value="FAD SYNTHASE"/>
    <property type="match status" value="1"/>
</dbReference>
<dbReference type="PANTHER" id="PTHR43793:SF1">
    <property type="entry name" value="FAD SYNTHASE"/>
    <property type="match status" value="1"/>
</dbReference>
<dbReference type="Proteomes" id="UP000177682">
    <property type="component" value="Unassembled WGS sequence"/>
</dbReference>
<keyword evidence="1" id="KW-0808">Transferase</keyword>
<evidence type="ECO:0000313" key="5">
    <source>
        <dbReference type="Proteomes" id="UP000177682"/>
    </source>
</evidence>
<protein>
    <recommendedName>
        <fullName evidence="3">Cytidyltransferase-like domain-containing protein</fullName>
    </recommendedName>
</protein>
<dbReference type="NCBIfam" id="TIGR00125">
    <property type="entry name" value="cyt_tran_rel"/>
    <property type="match status" value="1"/>
</dbReference>
<evidence type="ECO:0000256" key="2">
    <source>
        <dbReference type="ARBA" id="ARBA00022695"/>
    </source>
</evidence>
<comment type="caution">
    <text evidence="4">The sequence shown here is derived from an EMBL/GenBank/DDBJ whole genome shotgun (WGS) entry which is preliminary data.</text>
</comment>
<dbReference type="InterPro" id="IPR050385">
    <property type="entry name" value="Archaeal_FAD_synthase"/>
</dbReference>
<reference evidence="4 5" key="1">
    <citation type="journal article" date="2016" name="Nat. Commun.">
        <title>Thousands of microbial genomes shed light on interconnected biogeochemical processes in an aquifer system.</title>
        <authorList>
            <person name="Anantharaman K."/>
            <person name="Brown C.T."/>
            <person name="Hug L.A."/>
            <person name="Sharon I."/>
            <person name="Castelle C.J."/>
            <person name="Probst A.J."/>
            <person name="Thomas B.C."/>
            <person name="Singh A."/>
            <person name="Wilkins M.J."/>
            <person name="Karaoz U."/>
            <person name="Brodie E.L."/>
            <person name="Williams K.H."/>
            <person name="Hubbard S.S."/>
            <person name="Banfield J.F."/>
        </authorList>
    </citation>
    <scope>NUCLEOTIDE SEQUENCE [LARGE SCALE GENOMIC DNA]</scope>
</reference>
<keyword evidence="2" id="KW-0548">Nucleotidyltransferase</keyword>
<dbReference type="Gene3D" id="3.40.50.620">
    <property type="entry name" value="HUPs"/>
    <property type="match status" value="1"/>
</dbReference>
<dbReference type="InterPro" id="IPR014729">
    <property type="entry name" value="Rossmann-like_a/b/a_fold"/>
</dbReference>
<evidence type="ECO:0000256" key="1">
    <source>
        <dbReference type="ARBA" id="ARBA00022679"/>
    </source>
</evidence>
<dbReference type="InterPro" id="IPR004821">
    <property type="entry name" value="Cyt_trans-like"/>
</dbReference>
<dbReference type="EMBL" id="MFEY01000007">
    <property type="protein sequence ID" value="OGE90027.1"/>
    <property type="molecule type" value="Genomic_DNA"/>
</dbReference>
<evidence type="ECO:0000313" key="4">
    <source>
        <dbReference type="EMBL" id="OGE90027.1"/>
    </source>
</evidence>
<dbReference type="GO" id="GO:0016779">
    <property type="term" value="F:nucleotidyltransferase activity"/>
    <property type="evidence" value="ECO:0007669"/>
    <property type="project" value="UniProtKB-KW"/>
</dbReference>
<dbReference type="SUPFAM" id="SSF52374">
    <property type="entry name" value="Nucleotidylyl transferase"/>
    <property type="match status" value="1"/>
</dbReference>
<dbReference type="Pfam" id="PF01467">
    <property type="entry name" value="CTP_transf_like"/>
    <property type="match status" value="1"/>
</dbReference>
<proteinExistence type="predicted"/>
<evidence type="ECO:0000259" key="3">
    <source>
        <dbReference type="Pfam" id="PF01467"/>
    </source>
</evidence>
<feature type="domain" description="Cytidyltransferase-like" evidence="3">
    <location>
        <begin position="13"/>
        <end position="151"/>
    </location>
</feature>
<organism evidence="4 5">
    <name type="scientific">Candidatus Doudnabacteria bacterium RIFCSPHIGHO2_12_FULL_48_16</name>
    <dbReference type="NCBI Taxonomy" id="1817838"/>
    <lineage>
        <taxon>Bacteria</taxon>
        <taxon>Candidatus Doudnaibacteriota</taxon>
    </lineage>
</organism>
<accession>A0A1F5PJI5</accession>
<sequence>MIFTVRKKIKVMVFGVFDLLHPGHVDFIKQAKALGDFLIVSVARDVNVIKIKGQRPVHDEKQRLANLGSVPYVDKIVLGGKIDPWPHIVKARPDVIALGYDQGLYISQITDNRKQIITLETELQKHGLKKTKVVRLKPHWPQIYKSSKLRRSIRYEV</sequence>
<dbReference type="AlphaFoldDB" id="A0A1F5PJI5"/>